<evidence type="ECO:0000313" key="2">
    <source>
        <dbReference type="EMBL" id="SZX78744.1"/>
    </source>
</evidence>
<keyword evidence="3" id="KW-1185">Reference proteome</keyword>
<accession>A0A383WNJ3</accession>
<sequence>MCSSSMALLKSSNLPGQQGKVSTTFFALAPFCSRQVQPVTGAAKAISEILDAKGLEAFHRLHQRAQHASCDFWHLLWGEGAAAWEVCIKQSFAAGMSLGLEEATVKYQGTTASQPLPVLPS</sequence>
<reference evidence="2 3" key="1">
    <citation type="submission" date="2016-10" db="EMBL/GenBank/DDBJ databases">
        <authorList>
            <person name="Cai Z."/>
        </authorList>
    </citation>
    <scope>NUCLEOTIDE SEQUENCE [LARGE SCALE GENOMIC DNA]</scope>
</reference>
<dbReference type="EMBL" id="FNXT01001335">
    <property type="protein sequence ID" value="SZX78744.1"/>
    <property type="molecule type" value="Genomic_DNA"/>
</dbReference>
<evidence type="ECO:0000313" key="3">
    <source>
        <dbReference type="Proteomes" id="UP000256970"/>
    </source>
</evidence>
<proteinExistence type="predicted"/>
<organism evidence="2 3">
    <name type="scientific">Tetradesmus obliquus</name>
    <name type="common">Green alga</name>
    <name type="synonym">Acutodesmus obliquus</name>
    <dbReference type="NCBI Taxonomy" id="3088"/>
    <lineage>
        <taxon>Eukaryota</taxon>
        <taxon>Viridiplantae</taxon>
        <taxon>Chlorophyta</taxon>
        <taxon>core chlorophytes</taxon>
        <taxon>Chlorophyceae</taxon>
        <taxon>CS clade</taxon>
        <taxon>Sphaeropleales</taxon>
        <taxon>Scenedesmaceae</taxon>
        <taxon>Tetradesmus</taxon>
    </lineage>
</organism>
<dbReference type="EMBL" id="FNXT01000762">
    <property type="protein sequence ID" value="SZX66859.1"/>
    <property type="molecule type" value="Genomic_DNA"/>
</dbReference>
<dbReference type="AlphaFoldDB" id="A0A383WNJ3"/>
<gene>
    <name evidence="2" type="ORF">BQ4739_LOCUS19052</name>
    <name evidence="1" type="ORF">BQ4739_LOCUS7295</name>
</gene>
<protein>
    <submittedName>
        <fullName evidence="2">Uncharacterized protein</fullName>
    </submittedName>
</protein>
<evidence type="ECO:0000313" key="1">
    <source>
        <dbReference type="EMBL" id="SZX66859.1"/>
    </source>
</evidence>
<dbReference type="Proteomes" id="UP000256970">
    <property type="component" value="Unassembled WGS sequence"/>
</dbReference>
<name>A0A383WNJ3_TETOB</name>